<name>A0A6M3JT12_9ZZZZ</name>
<gene>
    <name evidence="2" type="ORF">MM415A02452_0004</name>
</gene>
<dbReference type="Pfam" id="PF20283">
    <property type="entry name" value="CTD7"/>
    <property type="match status" value="1"/>
</dbReference>
<organism evidence="2">
    <name type="scientific">viral metagenome</name>
    <dbReference type="NCBI Taxonomy" id="1070528"/>
    <lineage>
        <taxon>unclassified sequences</taxon>
        <taxon>metagenomes</taxon>
        <taxon>organismal metagenomes</taxon>
    </lineage>
</organism>
<feature type="domain" description="ABC-three component systems C-terminal" evidence="1">
    <location>
        <begin position="253"/>
        <end position="374"/>
    </location>
</feature>
<evidence type="ECO:0000259" key="1">
    <source>
        <dbReference type="Pfam" id="PF20283"/>
    </source>
</evidence>
<accession>A0A6M3JT12</accession>
<dbReference type="AlphaFoldDB" id="A0A6M3JT12"/>
<dbReference type="InterPro" id="IPR046913">
    <property type="entry name" value="ABC-3C_CTD7"/>
</dbReference>
<proteinExistence type="predicted"/>
<evidence type="ECO:0000313" key="2">
    <source>
        <dbReference type="EMBL" id="QJA73154.1"/>
    </source>
</evidence>
<reference evidence="2" key="1">
    <citation type="submission" date="2020-03" db="EMBL/GenBank/DDBJ databases">
        <title>The deep terrestrial virosphere.</title>
        <authorList>
            <person name="Holmfeldt K."/>
            <person name="Nilsson E."/>
            <person name="Simone D."/>
            <person name="Lopez-Fernandez M."/>
            <person name="Wu X."/>
            <person name="de Brujin I."/>
            <person name="Lundin D."/>
            <person name="Andersson A."/>
            <person name="Bertilsson S."/>
            <person name="Dopson M."/>
        </authorList>
    </citation>
    <scope>NUCLEOTIDE SEQUENCE</scope>
    <source>
        <strain evidence="2">MM415A02452</strain>
    </source>
</reference>
<dbReference type="EMBL" id="MT142006">
    <property type="protein sequence ID" value="QJA73154.1"/>
    <property type="molecule type" value="Genomic_DNA"/>
</dbReference>
<protein>
    <recommendedName>
        <fullName evidence="1">ABC-three component systems C-terminal domain-containing protein</fullName>
    </recommendedName>
</protein>
<sequence length="385" mass="43625">MAGYIFQSRLALLRGLQLTRKSPQAIISIEKFDDVAFETEDHKNCLIQAKHHIVPKSLDDKSVDVWKTLKIWMEGAKSGVFEVSKTSYMLITTSEAPAGSAMGKLREGNSPDDVGEAYDLLLKAAEDSENKTTETARNLFRTLTEDEVCLLLSRILVIDNHPNLTNVFEELSAELNIVAPTSPNLAAEYLEGWWLNQVAQHLIEERCGGIPVQHIILKAFEIGKLLAEDALPIDDPADLSVKEYSFEDEGRLFVRQMRAVKLPDAMVQDATSDFYRAYAQRSRWSRESLILEDELSNYDDRLQDSWKRKFEADLLLADANDEPSKLKLGRSVFLWATQESTPLRNVVEKWITAGSYHGLADQNKVRWHPEFEQIALNDLEGEKNA</sequence>